<gene>
    <name evidence="3" type="ORF">Bca52824_026992</name>
</gene>
<evidence type="ECO:0000256" key="2">
    <source>
        <dbReference type="SAM" id="MobiDB-lite"/>
    </source>
</evidence>
<dbReference type="Proteomes" id="UP000886595">
    <property type="component" value="Unassembled WGS sequence"/>
</dbReference>
<proteinExistence type="predicted"/>
<accession>A0A8X7V9B2</accession>
<organism evidence="3 4">
    <name type="scientific">Brassica carinata</name>
    <name type="common">Ethiopian mustard</name>
    <name type="synonym">Abyssinian cabbage</name>
    <dbReference type="NCBI Taxonomy" id="52824"/>
    <lineage>
        <taxon>Eukaryota</taxon>
        <taxon>Viridiplantae</taxon>
        <taxon>Streptophyta</taxon>
        <taxon>Embryophyta</taxon>
        <taxon>Tracheophyta</taxon>
        <taxon>Spermatophyta</taxon>
        <taxon>Magnoliopsida</taxon>
        <taxon>eudicotyledons</taxon>
        <taxon>Gunneridae</taxon>
        <taxon>Pentapetalae</taxon>
        <taxon>rosids</taxon>
        <taxon>malvids</taxon>
        <taxon>Brassicales</taxon>
        <taxon>Brassicaceae</taxon>
        <taxon>Brassiceae</taxon>
        <taxon>Brassica</taxon>
    </lineage>
</organism>
<dbReference type="EMBL" id="JAAMPC010000006">
    <property type="protein sequence ID" value="KAG2307244.1"/>
    <property type="molecule type" value="Genomic_DNA"/>
</dbReference>
<evidence type="ECO:0000313" key="4">
    <source>
        <dbReference type="Proteomes" id="UP000886595"/>
    </source>
</evidence>
<comment type="caution">
    <text evidence="3">The sequence shown here is derived from an EMBL/GenBank/DDBJ whole genome shotgun (WGS) entry which is preliminary data.</text>
</comment>
<feature type="region of interest" description="Disordered" evidence="2">
    <location>
        <begin position="1"/>
        <end position="24"/>
    </location>
</feature>
<sequence>MPPGECSVGSAPGARPPASDVKKASGLSGFSVRQLLGSEHRARLRFVHPLTLTYAYIAPPPVCPASSVIEDDLVEWRSKYSLPPHVILWAPTSEERASIHAPGEIAVYAAFFETGLRGVVPALIVGLCDLFEISPSLLNLPAIWLPSTEERGVYIFVLAVACRSWRSYQKPSEKDRPSIKKWAERYAFMSLPGSTYQWNIIGSPGTHPAPSEGESTVLRARQLPLDRRQVDILVGETVLRRSILWRNMSGSVADDSFAAYEEAAKVMSAKRGSASRTTVSQLFHIGERLSTEDASSVREELEVLKREAFEEKDRRMALELEVLKHPMV</sequence>
<keyword evidence="1" id="KW-0175">Coiled coil</keyword>
<evidence type="ECO:0000256" key="1">
    <source>
        <dbReference type="SAM" id="Coils"/>
    </source>
</evidence>
<reference evidence="3 4" key="1">
    <citation type="submission" date="2020-02" db="EMBL/GenBank/DDBJ databases">
        <authorList>
            <person name="Ma Q."/>
            <person name="Huang Y."/>
            <person name="Song X."/>
            <person name="Pei D."/>
        </authorList>
    </citation>
    <scope>NUCLEOTIDE SEQUENCE [LARGE SCALE GENOMIC DNA]</scope>
    <source>
        <strain evidence="3">Sxm20200214</strain>
        <tissue evidence="3">Leaf</tissue>
    </source>
</reference>
<protein>
    <submittedName>
        <fullName evidence="3">Uncharacterized protein</fullName>
    </submittedName>
</protein>
<dbReference type="AlphaFoldDB" id="A0A8X7V9B2"/>
<evidence type="ECO:0000313" key="3">
    <source>
        <dbReference type="EMBL" id="KAG2307244.1"/>
    </source>
</evidence>
<keyword evidence="4" id="KW-1185">Reference proteome</keyword>
<feature type="coiled-coil region" evidence="1">
    <location>
        <begin position="294"/>
        <end position="321"/>
    </location>
</feature>
<name>A0A8X7V9B2_BRACI</name>